<organism evidence="2 3">
    <name type="scientific">Clavelina lepadiformis</name>
    <name type="common">Light-bulb sea squirt</name>
    <name type="synonym">Ascidia lepadiformis</name>
    <dbReference type="NCBI Taxonomy" id="159417"/>
    <lineage>
        <taxon>Eukaryota</taxon>
        <taxon>Metazoa</taxon>
        <taxon>Chordata</taxon>
        <taxon>Tunicata</taxon>
        <taxon>Ascidiacea</taxon>
        <taxon>Aplousobranchia</taxon>
        <taxon>Clavelinidae</taxon>
        <taxon>Clavelina</taxon>
    </lineage>
</organism>
<keyword evidence="3" id="KW-1185">Reference proteome</keyword>
<name>A0ABP0GQ50_CLALP</name>
<gene>
    <name evidence="2" type="ORF">CVLEPA_LOCUS27178</name>
</gene>
<sequence>MKIESAAILFCPILVLTLCEGGLYDRCKLKVSSGHGRVQMKDCQVNDDASGVTQRSVILTESMTKQQRNNDITLDFKPDPAAKGNLKIFLRSEDLQPVTCGNLDVADIRHNGGEVRIQVECEESTERRRREVGRKKLVVDLPGCTLPEFQDSVLCRGEEQKRIRFQVRRIESRPAIRVILARDVYKSEDKKRGRARRYHVAIAEESPADVWLRHGRVLELHQLRWPKRNVRSRRLELKKTYVVVVWRSGSVKRYSRTITVC</sequence>
<keyword evidence="1" id="KW-0732">Signal</keyword>
<dbReference type="EMBL" id="CAWYQH010000141">
    <property type="protein sequence ID" value="CAK8693890.1"/>
    <property type="molecule type" value="Genomic_DNA"/>
</dbReference>
<comment type="caution">
    <text evidence="2">The sequence shown here is derived from an EMBL/GenBank/DDBJ whole genome shotgun (WGS) entry which is preliminary data.</text>
</comment>
<feature type="chain" id="PRO_5046100924" evidence="1">
    <location>
        <begin position="22"/>
        <end position="261"/>
    </location>
</feature>
<proteinExistence type="predicted"/>
<feature type="signal peptide" evidence="1">
    <location>
        <begin position="1"/>
        <end position="21"/>
    </location>
</feature>
<evidence type="ECO:0000313" key="3">
    <source>
        <dbReference type="Proteomes" id="UP001642483"/>
    </source>
</evidence>
<accession>A0ABP0GQ50</accession>
<dbReference type="Proteomes" id="UP001642483">
    <property type="component" value="Unassembled WGS sequence"/>
</dbReference>
<reference evidence="2 3" key="1">
    <citation type="submission" date="2024-02" db="EMBL/GenBank/DDBJ databases">
        <authorList>
            <person name="Daric V."/>
            <person name="Darras S."/>
        </authorList>
    </citation>
    <scope>NUCLEOTIDE SEQUENCE [LARGE SCALE GENOMIC DNA]</scope>
</reference>
<evidence type="ECO:0000256" key="1">
    <source>
        <dbReference type="SAM" id="SignalP"/>
    </source>
</evidence>
<evidence type="ECO:0000313" key="2">
    <source>
        <dbReference type="EMBL" id="CAK8693890.1"/>
    </source>
</evidence>
<protein>
    <submittedName>
        <fullName evidence="2">Uncharacterized protein</fullName>
    </submittedName>
</protein>